<keyword evidence="3" id="KW-1185">Reference proteome</keyword>
<proteinExistence type="predicted"/>
<protein>
    <submittedName>
        <fullName evidence="2">Uncharacterized protein</fullName>
    </submittedName>
</protein>
<dbReference type="Proteomes" id="UP000004110">
    <property type="component" value="Unassembled WGS sequence"/>
</dbReference>
<gene>
    <name evidence="2" type="ORF">BACUNI_00135</name>
</gene>
<name>A0ABC9NHR2_BACUC</name>
<reference evidence="2" key="2">
    <citation type="submission" date="2013-11" db="EMBL/GenBank/DDBJ databases">
        <title>Draft genome sequence of Bacteroides uniformis (ATCC 8492).</title>
        <authorList>
            <person name="Sudarsanam P."/>
            <person name="Ley R."/>
            <person name="Guruge J."/>
            <person name="Turnbaugh P.J."/>
            <person name="Mahowald M."/>
            <person name="Liep D."/>
            <person name="Gordon J."/>
        </authorList>
    </citation>
    <scope>NUCLEOTIDE SEQUENCE</scope>
    <source>
        <strain evidence="2">ATCC 8492</strain>
    </source>
</reference>
<evidence type="ECO:0000313" key="2">
    <source>
        <dbReference type="EMBL" id="EDO56196.1"/>
    </source>
</evidence>
<evidence type="ECO:0000313" key="3">
    <source>
        <dbReference type="Proteomes" id="UP000004110"/>
    </source>
</evidence>
<keyword evidence="1" id="KW-0812">Transmembrane</keyword>
<evidence type="ECO:0000256" key="1">
    <source>
        <dbReference type="SAM" id="Phobius"/>
    </source>
</evidence>
<keyword evidence="1" id="KW-0472">Membrane</keyword>
<accession>A0ABC9NHR2</accession>
<comment type="caution">
    <text evidence="2">The sequence shown here is derived from an EMBL/GenBank/DDBJ whole genome shotgun (WGS) entry which is preliminary data.</text>
</comment>
<feature type="transmembrane region" description="Helical" evidence="1">
    <location>
        <begin position="20"/>
        <end position="40"/>
    </location>
</feature>
<organism evidence="2 3">
    <name type="scientific">Bacteroides uniformis (strain ATCC 8492 / DSM 6597 / CCUG 4942 / CIP 103695 / JCM 5828 / KCTC 5204 / NCTC 13054 / VPI 0061)</name>
    <dbReference type="NCBI Taxonomy" id="411479"/>
    <lineage>
        <taxon>Bacteria</taxon>
        <taxon>Pseudomonadati</taxon>
        <taxon>Bacteroidota</taxon>
        <taxon>Bacteroidia</taxon>
        <taxon>Bacteroidales</taxon>
        <taxon>Bacteroidaceae</taxon>
        <taxon>Bacteroides</taxon>
    </lineage>
</organism>
<dbReference type="AlphaFoldDB" id="A0ABC9NHR2"/>
<keyword evidence="1" id="KW-1133">Transmembrane helix</keyword>
<dbReference type="EMBL" id="AAYH02000029">
    <property type="protein sequence ID" value="EDO56196.1"/>
    <property type="molecule type" value="Genomic_DNA"/>
</dbReference>
<sequence length="42" mass="5086">MRSNQLSYPAIISRLRVQRYSFYLNCQNFYGYFLLFLLLIGC</sequence>
<reference evidence="2" key="1">
    <citation type="submission" date="2007-06" db="EMBL/GenBank/DDBJ databases">
        <authorList>
            <person name="Fulton L."/>
            <person name="Clifton S."/>
            <person name="Fulton B."/>
            <person name="Xu J."/>
            <person name="Minx P."/>
            <person name="Pepin K.H."/>
            <person name="Johnson M."/>
            <person name="Thiruvilangam P."/>
            <person name="Bhonagiri V."/>
            <person name="Nash W.E."/>
            <person name="Mardis E.R."/>
            <person name="Wilson R.K."/>
        </authorList>
    </citation>
    <scope>NUCLEOTIDE SEQUENCE [LARGE SCALE GENOMIC DNA]</scope>
    <source>
        <strain evidence="2">ATCC 8492</strain>
    </source>
</reference>